<dbReference type="PANTHER" id="PTHR43651">
    <property type="entry name" value="1,4-ALPHA-GLUCAN-BRANCHING ENZYME"/>
    <property type="match status" value="1"/>
</dbReference>
<dbReference type="EMBL" id="MKGI01000045">
    <property type="protein sequence ID" value="OEL11196.1"/>
    <property type="molecule type" value="Genomic_DNA"/>
</dbReference>
<accession>A0A1E5UE70</accession>
<dbReference type="GO" id="GO:0004553">
    <property type="term" value="F:hydrolase activity, hydrolyzing O-glycosyl compounds"/>
    <property type="evidence" value="ECO:0007669"/>
    <property type="project" value="InterPro"/>
</dbReference>
<evidence type="ECO:0000256" key="1">
    <source>
        <dbReference type="ARBA" id="ARBA00022729"/>
    </source>
</evidence>
<dbReference type="STRING" id="237258.SAMN04489756_12016"/>
<keyword evidence="1 3" id="KW-0732">Signal</keyword>
<dbReference type="SMART" id="SM00642">
    <property type="entry name" value="Aamy"/>
    <property type="match status" value="1"/>
</dbReference>
<dbReference type="AlphaFoldDB" id="A0A1E5UE70"/>
<dbReference type="InterPro" id="IPR014756">
    <property type="entry name" value="Ig_E-set"/>
</dbReference>
<dbReference type="Gene3D" id="2.60.40.10">
    <property type="entry name" value="Immunoglobulins"/>
    <property type="match status" value="1"/>
</dbReference>
<dbReference type="InterPro" id="IPR013783">
    <property type="entry name" value="Ig-like_fold"/>
</dbReference>
<evidence type="ECO:0000313" key="6">
    <source>
        <dbReference type="Proteomes" id="UP000095601"/>
    </source>
</evidence>
<dbReference type="InterPro" id="IPR006047">
    <property type="entry name" value="GH13_cat_dom"/>
</dbReference>
<dbReference type="SUPFAM" id="SSF51445">
    <property type="entry name" value="(Trans)glycosidases"/>
    <property type="match status" value="1"/>
</dbReference>
<keyword evidence="2" id="KW-0119">Carbohydrate metabolism</keyword>
<keyword evidence="6" id="KW-1185">Reference proteome</keyword>
<dbReference type="NCBIfam" id="TIGR04183">
    <property type="entry name" value="Por_Secre_tail"/>
    <property type="match status" value="1"/>
</dbReference>
<dbReference type="OrthoDB" id="9761875at2"/>
<dbReference type="PATRIC" id="fig|237258.4.peg.2473"/>
<dbReference type="RefSeq" id="WP_069798565.1">
    <property type="nucleotide sequence ID" value="NZ_CP034157.1"/>
</dbReference>
<evidence type="ECO:0000256" key="2">
    <source>
        <dbReference type="ARBA" id="ARBA00023277"/>
    </source>
</evidence>
<dbReference type="CDD" id="cd11350">
    <property type="entry name" value="AmyAc_4"/>
    <property type="match status" value="1"/>
</dbReference>
<dbReference type="Pfam" id="PF00128">
    <property type="entry name" value="Alpha-amylase"/>
    <property type="match status" value="1"/>
</dbReference>
<comment type="caution">
    <text evidence="5">The sequence shown here is derived from an EMBL/GenBank/DDBJ whole genome shotgun (WGS) entry which is preliminary data.</text>
</comment>
<dbReference type="InterPro" id="IPR026444">
    <property type="entry name" value="Secre_tail"/>
</dbReference>
<dbReference type="SUPFAM" id="SSF81296">
    <property type="entry name" value="E set domains"/>
    <property type="match status" value="1"/>
</dbReference>
<feature type="chain" id="PRO_5009186859" evidence="3">
    <location>
        <begin position="20"/>
        <end position="951"/>
    </location>
</feature>
<dbReference type="GO" id="GO:0005975">
    <property type="term" value="P:carbohydrate metabolic process"/>
    <property type="evidence" value="ECO:0007669"/>
    <property type="project" value="InterPro"/>
</dbReference>
<sequence>MKHRFTLLLVLLMQYFAFSQTLVNVSYSVNPPTFEETESITVTFTVNESSFGVASSHALYLWAWTFDSANAIQDASTNGSWTNSGTASKLTYVSSSGTTGTYTYTMNTVKSFYGNKTTPLSRIGFLVKTLNGSFKSQDIVLPVGKFQMNLTNPVAGSTNILNSGSSVVVSATASQNATFKLKANGNVVNSTSTGATSYNYSYTVTQDAAIELEATSTVNSEVQTKSFTVVTTPSVQTATIPSWIRQGINYDAANPNKIGLAIYAPGKNYVHVIGSFNNWTVSNAYLMKRDTTNPNLYWIEITGLTPQQMYTFQYRTDDGKKVADPFSRLVLSPDDDPYIEAADYPNLPAYPAGQQFDVSVVQTGMPTYNWQVPNFTKPAKDNLIVYELLVRDFTVEQNWQSMIDKIPYLKSLRINAVELMPVMEFEGNNSWGYNPSFHFALDKAYGTSDKFKEFIDKCHQNGIAVILDIALNHATQRNPLVRLWNNDPDADGYGTPNSSNPYFNTVAKHTYNVHEDMNHSSAATRYYVERVLEQWITEYKVDGFRWDLTKGFTQNCNSSDQTCTNAYQQDRVDVLKLYADKQWSFDPSSYVIFEHLGTDSEEQQWANYRIGEGKGVMMWDILNYAYNQNTMGFASGSNINRADYESHGFTERRNKTYGESHDEERLMYRNLNSGATNGTYNVKTLSTALERQKTFAATLFTIPGPKMIWQFGELGFDLSINRCTNGTINNGCRTDSKPSAFSSTLNYYNDTQRKSVYDAWAKIINLRVNNEVFNTKTYTINSGDLMPRIYIWNDALPSTSLKNVVVLANFTLSSQNITPYFPYTGTWYNLMDNSTLNVTNTTSPVTLNPGEFRIFGNATALSTNDIVKPSQSQKLEVLQNPTTNGTIQVRYSNAKGGNLYLYDLSGKMLKTQKVSANSGDDTISVSNLQTGNYLLMLKSDQGMSVSKVIIK</sequence>
<evidence type="ECO:0000259" key="4">
    <source>
        <dbReference type="SMART" id="SM00642"/>
    </source>
</evidence>
<proteinExistence type="predicted"/>
<evidence type="ECO:0000256" key="3">
    <source>
        <dbReference type="SAM" id="SignalP"/>
    </source>
</evidence>
<dbReference type="Proteomes" id="UP000095601">
    <property type="component" value="Unassembled WGS sequence"/>
</dbReference>
<gene>
    <name evidence="5" type="ORF">BHF72_2312</name>
</gene>
<feature type="signal peptide" evidence="3">
    <location>
        <begin position="1"/>
        <end position="19"/>
    </location>
</feature>
<dbReference type="InterPro" id="IPR017853">
    <property type="entry name" value="GH"/>
</dbReference>
<protein>
    <submittedName>
        <fullName evidence="5">Por secretion system C-terminal sorting domain protein</fullName>
    </submittedName>
</protein>
<dbReference type="Pfam" id="PF02922">
    <property type="entry name" value="CBM_48"/>
    <property type="match status" value="1"/>
</dbReference>
<dbReference type="Pfam" id="PF18962">
    <property type="entry name" value="Por_Secre_tail"/>
    <property type="match status" value="1"/>
</dbReference>
<reference evidence="5 6" key="1">
    <citation type="submission" date="2016-09" db="EMBL/GenBank/DDBJ databases">
        <authorList>
            <person name="Capua I."/>
            <person name="De Benedictis P."/>
            <person name="Joannis T."/>
            <person name="Lombin L.H."/>
            <person name="Cattoli G."/>
        </authorList>
    </citation>
    <scope>NUCLEOTIDE SEQUENCE [LARGE SCALE GENOMIC DNA]</scope>
    <source>
        <strain evidence="5 6">NRS-1</strain>
    </source>
</reference>
<organism evidence="5 6">
    <name type="scientific">Cloacibacterium normanense</name>
    <dbReference type="NCBI Taxonomy" id="237258"/>
    <lineage>
        <taxon>Bacteria</taxon>
        <taxon>Pseudomonadati</taxon>
        <taxon>Bacteroidota</taxon>
        <taxon>Flavobacteriia</taxon>
        <taxon>Flavobacteriales</taxon>
        <taxon>Weeksellaceae</taxon>
    </lineage>
</organism>
<evidence type="ECO:0000313" key="5">
    <source>
        <dbReference type="EMBL" id="OEL11196.1"/>
    </source>
</evidence>
<name>A0A1E5UE70_9FLAO</name>
<feature type="domain" description="Glycosyl hydrolase family 13 catalytic" evidence="4">
    <location>
        <begin position="387"/>
        <end position="767"/>
    </location>
</feature>
<dbReference type="KEGG" id="cnr:EB819_08995"/>
<dbReference type="Gene3D" id="3.20.20.80">
    <property type="entry name" value="Glycosidases"/>
    <property type="match status" value="1"/>
</dbReference>
<dbReference type="InterPro" id="IPR004193">
    <property type="entry name" value="Glyco_hydro_13_N"/>
</dbReference>